<dbReference type="EMBL" id="NXIE01000022">
    <property type="protein sequence ID" value="RXK11437.1"/>
    <property type="molecule type" value="Genomic_DNA"/>
</dbReference>
<evidence type="ECO:0000313" key="3">
    <source>
        <dbReference type="EMBL" id="RXK11437.1"/>
    </source>
</evidence>
<dbReference type="Proteomes" id="UP000289718">
    <property type="component" value="Unassembled WGS sequence"/>
</dbReference>
<feature type="non-terminal residue" evidence="3">
    <location>
        <position position="151"/>
    </location>
</feature>
<evidence type="ECO:0000313" key="4">
    <source>
        <dbReference type="Proteomes" id="UP000289718"/>
    </source>
</evidence>
<dbReference type="InterPro" id="IPR000014">
    <property type="entry name" value="PAS"/>
</dbReference>
<comment type="caution">
    <text evidence="3">The sequence shown here is derived from an EMBL/GenBank/DDBJ whole genome shotgun (WGS) entry which is preliminary data.</text>
</comment>
<keyword evidence="4" id="KW-1185">Reference proteome</keyword>
<evidence type="ECO:0000259" key="1">
    <source>
        <dbReference type="PROSITE" id="PS50112"/>
    </source>
</evidence>
<dbReference type="NCBIfam" id="TIGR00229">
    <property type="entry name" value="sensory_box"/>
    <property type="match status" value="1"/>
</dbReference>
<dbReference type="Pfam" id="PF13426">
    <property type="entry name" value="PAS_9"/>
    <property type="match status" value="1"/>
</dbReference>
<dbReference type="InterPro" id="IPR035965">
    <property type="entry name" value="PAS-like_dom_sf"/>
</dbReference>
<feature type="domain" description="PAS" evidence="1">
    <location>
        <begin position="1"/>
        <end position="63"/>
    </location>
</feature>
<evidence type="ECO:0000259" key="2">
    <source>
        <dbReference type="PROSITE" id="PS51832"/>
    </source>
</evidence>
<organism evidence="3 4">
    <name type="scientific">Halarcobacter mediterraneus</name>
    <dbReference type="NCBI Taxonomy" id="2023153"/>
    <lineage>
        <taxon>Bacteria</taxon>
        <taxon>Pseudomonadati</taxon>
        <taxon>Campylobacterota</taxon>
        <taxon>Epsilonproteobacteria</taxon>
        <taxon>Campylobacterales</taxon>
        <taxon>Arcobacteraceae</taxon>
        <taxon>Halarcobacter</taxon>
    </lineage>
</organism>
<dbReference type="PROSITE" id="PS50112">
    <property type="entry name" value="PAS"/>
    <property type="match status" value="1"/>
</dbReference>
<evidence type="ECO:0008006" key="5">
    <source>
        <dbReference type="Google" id="ProtNLM"/>
    </source>
</evidence>
<sequence>MINISASVIRVDINKEITFANDRILQLLNYKEEELLKKELLSIIDKSSLETYNKVFNEVIEKNFWHGILKLCCNKEKNIYYMDFTFRTIKDIKGNIIEFMGIGKNITETINLYKEIEDTQKDVIFSLGTIGEARSKETGNHVKRVAEYSYL</sequence>
<accession>A0A4Q1AR03</accession>
<dbReference type="PROSITE" id="PS51832">
    <property type="entry name" value="HD_GYP"/>
    <property type="match status" value="1"/>
</dbReference>
<dbReference type="SUPFAM" id="SSF55785">
    <property type="entry name" value="PYP-like sensor domain (PAS domain)"/>
    <property type="match status" value="1"/>
</dbReference>
<gene>
    <name evidence="3" type="ORF">CP965_14035</name>
</gene>
<name>A0A4Q1AR03_9BACT</name>
<protein>
    <recommendedName>
        <fullName evidence="5">PAS domain-containing protein</fullName>
    </recommendedName>
</protein>
<dbReference type="RefSeq" id="WP_228712737.1">
    <property type="nucleotide sequence ID" value="NZ_NXIE01000022.1"/>
</dbReference>
<proteinExistence type="predicted"/>
<dbReference type="InterPro" id="IPR037522">
    <property type="entry name" value="HD_GYP_dom"/>
</dbReference>
<reference evidence="3 4" key="1">
    <citation type="submission" date="2017-09" db="EMBL/GenBank/DDBJ databases">
        <title>Genomics of the genus Arcobacter.</title>
        <authorList>
            <person name="Perez-Cataluna A."/>
            <person name="Figueras M.J."/>
            <person name="Salas-Masso N."/>
        </authorList>
    </citation>
    <scope>NUCLEOTIDE SEQUENCE [LARGE SCALE GENOMIC DNA]</scope>
    <source>
        <strain evidence="3 4">F156-34</strain>
    </source>
</reference>
<feature type="domain" description="HD-GYP" evidence="2">
    <location>
        <begin position="116"/>
        <end position="151"/>
    </location>
</feature>
<dbReference type="AlphaFoldDB" id="A0A4Q1AR03"/>
<dbReference type="Gene3D" id="3.30.450.20">
    <property type="entry name" value="PAS domain"/>
    <property type="match status" value="1"/>
</dbReference>